<dbReference type="GO" id="GO:0043565">
    <property type="term" value="F:sequence-specific DNA binding"/>
    <property type="evidence" value="ECO:0007669"/>
    <property type="project" value="InterPro"/>
</dbReference>
<sequence length="291" mass="32531">MRKKIIVLAFIIIFIYSITFISIAQEPSYTNAVISIDSYGIASIKQVIPVNDVSVVNCIGNCLYVLNINTSNVDYYLENNTIVLVPNNFTGNVLLEYISQLAYPNGTIWNVSFSSDINTTVVLPYGAILLSTNPLPIDFNVTSDGRLYFVYMPGNITLSYSYLQSANITNTTGFTSTTPSTAGLHQGISNYALYIIGIILIAIGLLIGYLYFRGPKKGKSLEEKIKYLDDRDRKIVEIIREKGPITPGDLLNQLNIPRSAFYRRINRLKKDGIIEQFEVGGKVYYKLKEGQ</sequence>
<dbReference type="AlphaFoldDB" id="A0A2J6N431"/>
<evidence type="ECO:0000313" key="3">
    <source>
        <dbReference type="EMBL" id="HEW64390.1"/>
    </source>
</evidence>
<dbReference type="Proteomes" id="UP000886076">
    <property type="component" value="Unassembled WGS sequence"/>
</dbReference>
<dbReference type="RefSeq" id="WP_014557550.1">
    <property type="nucleotide sequence ID" value="NZ_DSFH01000062.1"/>
</dbReference>
<dbReference type="EMBL" id="PNIM01000001">
    <property type="protein sequence ID" value="PMB76101.1"/>
    <property type="molecule type" value="Genomic_DNA"/>
</dbReference>
<comment type="caution">
    <text evidence="5">The sequence shown here is derived from an EMBL/GenBank/DDBJ whole genome shotgun (WGS) entry which is preliminary data.</text>
</comment>
<dbReference type="Pfam" id="PF13412">
    <property type="entry name" value="HTH_24"/>
    <property type="match status" value="1"/>
</dbReference>
<dbReference type="GeneID" id="12449483"/>
<protein>
    <submittedName>
        <fullName evidence="3 5">Transcriptional regulator</fullName>
    </submittedName>
    <submittedName>
        <fullName evidence="4">Winged helix-turn-helix transcriptional regulator</fullName>
    </submittedName>
</protein>
<dbReference type="SUPFAM" id="SSF46785">
    <property type="entry name" value="Winged helix' DNA-binding domain"/>
    <property type="match status" value="1"/>
</dbReference>
<keyword evidence="1" id="KW-0472">Membrane</keyword>
<dbReference type="InterPro" id="IPR011991">
    <property type="entry name" value="ArsR-like_HTH"/>
</dbReference>
<dbReference type="OMA" id="YKVGREN"/>
<dbReference type="InterPro" id="IPR036390">
    <property type="entry name" value="WH_DNA-bd_sf"/>
</dbReference>
<evidence type="ECO:0000259" key="2">
    <source>
        <dbReference type="PROSITE" id="PS50987"/>
    </source>
</evidence>
<feature type="transmembrane region" description="Helical" evidence="1">
    <location>
        <begin position="191"/>
        <end position="212"/>
    </location>
</feature>
<organism evidence="5 6">
    <name type="scientific">Fervidicoccus fontis</name>
    <dbReference type="NCBI Taxonomy" id="683846"/>
    <lineage>
        <taxon>Archaea</taxon>
        <taxon>Thermoproteota</taxon>
        <taxon>Thermoprotei</taxon>
        <taxon>Fervidicoccales</taxon>
        <taxon>Fervidicoccaceae</taxon>
        <taxon>Fervidicoccus</taxon>
    </lineage>
</organism>
<dbReference type="CDD" id="cd00090">
    <property type="entry name" value="HTH_ARSR"/>
    <property type="match status" value="1"/>
</dbReference>
<dbReference type="Gene3D" id="1.10.10.10">
    <property type="entry name" value="Winged helix-like DNA-binding domain superfamily/Winged helix DNA-binding domain"/>
    <property type="match status" value="1"/>
</dbReference>
<feature type="domain" description="HTH arsR-type" evidence="2">
    <location>
        <begin position="213"/>
        <end position="291"/>
    </location>
</feature>
<evidence type="ECO:0000313" key="5">
    <source>
        <dbReference type="EMBL" id="PMB76101.1"/>
    </source>
</evidence>
<reference evidence="3" key="2">
    <citation type="journal article" date="2020" name="mSystems">
        <title>Genome- and Community-Level Interaction Insights into Carbon Utilization and Element Cycling Functions of Hydrothermarchaeota in Hydrothermal Sediment.</title>
        <authorList>
            <person name="Zhou Z."/>
            <person name="Liu Y."/>
            <person name="Xu W."/>
            <person name="Pan J."/>
            <person name="Luo Z.H."/>
            <person name="Li M."/>
        </authorList>
    </citation>
    <scope>NUCLEOTIDE SEQUENCE [LARGE SCALE GENOMIC DNA]</scope>
    <source>
        <strain evidence="3">SpSt-1261</strain>
    </source>
</reference>
<dbReference type="InterPro" id="IPR036388">
    <property type="entry name" value="WH-like_DNA-bd_sf"/>
</dbReference>
<gene>
    <name evidence="5" type="ORF">C0188_00310</name>
    <name evidence="3" type="ORF">ENO39_04985</name>
    <name evidence="4" type="ORF">IOK49_06290</name>
</gene>
<name>A0A2J6N431_9CREN</name>
<dbReference type="InterPro" id="IPR000485">
    <property type="entry name" value="AsnC-type_HTH_dom"/>
</dbReference>
<reference evidence="5 6" key="1">
    <citation type="submission" date="2018-01" db="EMBL/GenBank/DDBJ databases">
        <title>Metagenomic assembled genomes from two thermal pools in the Uzon Caldera, Kamchatka, Russia.</title>
        <authorList>
            <person name="Wilkins L."/>
            <person name="Ettinger C."/>
        </authorList>
    </citation>
    <scope>NUCLEOTIDE SEQUENCE [LARGE SCALE GENOMIC DNA]</scope>
    <source>
        <strain evidence="5">ZAV-06</strain>
    </source>
</reference>
<dbReference type="GO" id="GO:0003700">
    <property type="term" value="F:DNA-binding transcription factor activity"/>
    <property type="evidence" value="ECO:0007669"/>
    <property type="project" value="InterPro"/>
</dbReference>
<keyword evidence="1" id="KW-0812">Transmembrane</keyword>
<dbReference type="Proteomes" id="UP000652307">
    <property type="component" value="Unassembled WGS sequence"/>
</dbReference>
<dbReference type="PROSITE" id="PS50987">
    <property type="entry name" value="HTH_ARSR_2"/>
    <property type="match status" value="1"/>
</dbReference>
<dbReference type="Proteomes" id="UP000237153">
    <property type="component" value="Unassembled WGS sequence"/>
</dbReference>
<dbReference type="EMBL" id="JADEZV010000005">
    <property type="protein sequence ID" value="MBE9391672.1"/>
    <property type="molecule type" value="Genomic_DNA"/>
</dbReference>
<proteinExistence type="predicted"/>
<evidence type="ECO:0000313" key="4">
    <source>
        <dbReference type="EMBL" id="MBE9391672.1"/>
    </source>
</evidence>
<dbReference type="PRINTS" id="PR00033">
    <property type="entry name" value="HTHASNC"/>
</dbReference>
<dbReference type="InterPro" id="IPR001845">
    <property type="entry name" value="HTH_ArsR_DNA-bd_dom"/>
</dbReference>
<evidence type="ECO:0000256" key="1">
    <source>
        <dbReference type="SAM" id="Phobius"/>
    </source>
</evidence>
<evidence type="ECO:0000313" key="6">
    <source>
        <dbReference type="Proteomes" id="UP000237153"/>
    </source>
</evidence>
<reference evidence="4" key="3">
    <citation type="submission" date="2020-10" db="EMBL/GenBank/DDBJ databases">
        <title>Fervidococcus fontis strain 3639Fd - the first crenarchaeon capable of growth on lipids.</title>
        <authorList>
            <person name="Kochetkova T.V."/>
            <person name="Elcheninov A.G."/>
            <person name="Toschakov S.V."/>
            <person name="Kublanov I.V."/>
        </authorList>
    </citation>
    <scope>NUCLEOTIDE SEQUENCE</scope>
    <source>
        <strain evidence="4">3639Fd</strain>
    </source>
</reference>
<keyword evidence="1" id="KW-1133">Transmembrane helix</keyword>
<accession>A0A2J6N431</accession>
<dbReference type="EMBL" id="DSFH01000062">
    <property type="protein sequence ID" value="HEW64390.1"/>
    <property type="molecule type" value="Genomic_DNA"/>
</dbReference>